<feature type="signal peptide" evidence="1">
    <location>
        <begin position="1"/>
        <end position="21"/>
    </location>
</feature>
<accession>A0A5C1A506</accession>
<evidence type="ECO:0000256" key="1">
    <source>
        <dbReference type="SAM" id="SignalP"/>
    </source>
</evidence>
<keyword evidence="1" id="KW-0732">Signal</keyword>
<name>A0A5C1A506_9BACT</name>
<feature type="chain" id="PRO_5022678600" description="DUF3352 domain-containing protein" evidence="1">
    <location>
        <begin position="22"/>
        <end position="560"/>
    </location>
</feature>
<proteinExistence type="predicted"/>
<protein>
    <recommendedName>
        <fullName evidence="4">DUF3352 domain-containing protein</fullName>
    </recommendedName>
</protein>
<dbReference type="RefSeq" id="WP_149109110.1">
    <property type="nucleotide sequence ID" value="NZ_CP042425.1"/>
</dbReference>
<dbReference type="EMBL" id="CP042425">
    <property type="protein sequence ID" value="QEL14199.1"/>
    <property type="molecule type" value="Genomic_DNA"/>
</dbReference>
<organism evidence="2 3">
    <name type="scientific">Limnoglobus roseus</name>
    <dbReference type="NCBI Taxonomy" id="2598579"/>
    <lineage>
        <taxon>Bacteria</taxon>
        <taxon>Pseudomonadati</taxon>
        <taxon>Planctomycetota</taxon>
        <taxon>Planctomycetia</taxon>
        <taxon>Gemmatales</taxon>
        <taxon>Gemmataceae</taxon>
        <taxon>Limnoglobus</taxon>
    </lineage>
</organism>
<dbReference type="OrthoDB" id="268125at2"/>
<evidence type="ECO:0008006" key="4">
    <source>
        <dbReference type="Google" id="ProtNLM"/>
    </source>
</evidence>
<dbReference type="AlphaFoldDB" id="A0A5C1A506"/>
<keyword evidence="3" id="KW-1185">Reference proteome</keyword>
<evidence type="ECO:0000313" key="2">
    <source>
        <dbReference type="EMBL" id="QEL14199.1"/>
    </source>
</evidence>
<reference evidence="3" key="1">
    <citation type="submission" date="2019-08" db="EMBL/GenBank/DDBJ databases">
        <title>Limnoglobus roseus gen. nov., sp. nov., a novel freshwater planctomycete with a giant genome from the family Gemmataceae.</title>
        <authorList>
            <person name="Kulichevskaya I.S."/>
            <person name="Naumoff D.G."/>
            <person name="Miroshnikov K."/>
            <person name="Ivanova A."/>
            <person name="Philippov D.A."/>
            <person name="Hakobyan A."/>
            <person name="Rijpstra I.C."/>
            <person name="Sinninghe Damste J.S."/>
            <person name="Liesack W."/>
            <person name="Dedysh S.N."/>
        </authorList>
    </citation>
    <scope>NUCLEOTIDE SEQUENCE [LARGE SCALE GENOMIC DNA]</scope>
    <source>
        <strain evidence="3">PX52</strain>
    </source>
</reference>
<evidence type="ECO:0000313" key="3">
    <source>
        <dbReference type="Proteomes" id="UP000324974"/>
    </source>
</evidence>
<gene>
    <name evidence="2" type="ORF">PX52LOC_01069</name>
</gene>
<dbReference type="Proteomes" id="UP000324974">
    <property type="component" value="Chromosome"/>
</dbReference>
<sequence length="560" mass="59757">MRPRLLLAALLVFALPVFGRAAPAPAGGKSNGPPIVFQVAPVDKFLADVRGIVRTVGGDGIVQMMDGAITNKFGEKGWAGIDTKKPVTGYIFLPNKALKGVEDFKEIYGVVAIPVTSEDEFKGFFRRLSPPDDPVTFKPVEGKKGLYALENKTEDTIQMRVRFHEGYAYVGVNAKDDQLDATALVSAADLVKANDPGLVLIRFITDRYPEELVKQQSQQIDEMVAKLKEQAGGGVGWIGGILESYAAMTKRMSTVMKETEESGFRLAYDEKAAEVAIETYAVPKKGSAYALELADMKSGTNRFAALVTDKTPAAVLLQLPTSSPEFRDMLSKAIDAGQKAKDNAPPPAQPILEELLKGLGRTVKADSLDFAVAVNPGKDGHYTGVAAISFDDATGLEKVLKEAYKDAPQDVKDTVKLDVDKIEGVNVHRISPPDSDEKAKKLFGSTDIFVAFGPKGVYAAIGIDANAAIKAALTAKPAPAKVVDVVVNPKLLGDMAGTVDENAGKMVAQVLGGTDKRLSAFSISYEGGASMKMRTALNLNVIPKAMMMTFAMRGAAAPAR</sequence>
<dbReference type="KEGG" id="lrs:PX52LOC_01069"/>